<dbReference type="InterPro" id="IPR050951">
    <property type="entry name" value="Retrovirus_Pol_polyprotein"/>
</dbReference>
<evidence type="ECO:0000256" key="4">
    <source>
        <dbReference type="ARBA" id="ARBA00022722"/>
    </source>
</evidence>
<evidence type="ECO:0000256" key="7">
    <source>
        <dbReference type="ARBA" id="ARBA00022918"/>
    </source>
</evidence>
<dbReference type="EMBL" id="CDMZ01005922">
    <property type="protein sequence ID" value="CEM55911.1"/>
    <property type="molecule type" value="Genomic_DNA"/>
</dbReference>
<evidence type="ECO:0000256" key="9">
    <source>
        <dbReference type="SAM" id="MobiDB-lite"/>
    </source>
</evidence>
<reference evidence="11" key="1">
    <citation type="submission" date="2014-11" db="EMBL/GenBank/DDBJ databases">
        <authorList>
            <person name="Otto D Thomas"/>
            <person name="Naeem Raeece"/>
        </authorList>
    </citation>
    <scope>NUCLEOTIDE SEQUENCE</scope>
</reference>
<feature type="compositionally biased region" description="Basic and acidic residues" evidence="9">
    <location>
        <begin position="289"/>
        <end position="301"/>
    </location>
</feature>
<keyword evidence="4" id="KW-0540">Nuclease</keyword>
<dbReference type="GO" id="GO:0006508">
    <property type="term" value="P:proteolysis"/>
    <property type="evidence" value="ECO:0007669"/>
    <property type="project" value="UniProtKB-KW"/>
</dbReference>
<evidence type="ECO:0000256" key="1">
    <source>
        <dbReference type="ARBA" id="ARBA00022670"/>
    </source>
</evidence>
<keyword evidence="1" id="KW-0645">Protease</keyword>
<feature type="compositionally biased region" description="Pro residues" evidence="9">
    <location>
        <begin position="258"/>
        <end position="268"/>
    </location>
</feature>
<organism evidence="11">
    <name type="scientific">Chromera velia CCMP2878</name>
    <dbReference type="NCBI Taxonomy" id="1169474"/>
    <lineage>
        <taxon>Eukaryota</taxon>
        <taxon>Sar</taxon>
        <taxon>Alveolata</taxon>
        <taxon>Colpodellida</taxon>
        <taxon>Chromeraceae</taxon>
        <taxon>Chromera</taxon>
    </lineage>
</organism>
<dbReference type="GO" id="GO:0004519">
    <property type="term" value="F:endonuclease activity"/>
    <property type="evidence" value="ECO:0007669"/>
    <property type="project" value="UniProtKB-KW"/>
</dbReference>
<dbReference type="Gene3D" id="2.40.70.10">
    <property type="entry name" value="Acid Proteases"/>
    <property type="match status" value="1"/>
</dbReference>
<dbReference type="PhylomeDB" id="A0A0G4IF63"/>
<name>A0A0G4IF63_9ALVE</name>
<accession>A0A0G4IF63</accession>
<dbReference type="InterPro" id="IPR043128">
    <property type="entry name" value="Rev_trsase/Diguanyl_cyclase"/>
</dbReference>
<dbReference type="InterPro" id="IPR000477">
    <property type="entry name" value="RT_dom"/>
</dbReference>
<keyword evidence="8" id="KW-0511">Multifunctional enzyme</keyword>
<evidence type="ECO:0000313" key="11">
    <source>
        <dbReference type="EMBL" id="CEM55911.1"/>
    </source>
</evidence>
<keyword evidence="3" id="KW-0548">Nucleotidyltransferase</keyword>
<dbReference type="SUPFAM" id="SSF50630">
    <property type="entry name" value="Acid proteases"/>
    <property type="match status" value="1"/>
</dbReference>
<dbReference type="CDD" id="cd01647">
    <property type="entry name" value="RT_LTR"/>
    <property type="match status" value="1"/>
</dbReference>
<dbReference type="InterPro" id="IPR021109">
    <property type="entry name" value="Peptidase_aspartic_dom_sf"/>
</dbReference>
<dbReference type="Gene3D" id="3.10.10.10">
    <property type="entry name" value="HIV Type 1 Reverse Transcriptase, subunit A, domain 1"/>
    <property type="match status" value="1"/>
</dbReference>
<dbReference type="PROSITE" id="PS50878">
    <property type="entry name" value="RT_POL"/>
    <property type="match status" value="1"/>
</dbReference>
<keyword evidence="2" id="KW-0808">Transferase</keyword>
<dbReference type="AlphaFoldDB" id="A0A0G4IF63"/>
<dbReference type="CDD" id="cd00303">
    <property type="entry name" value="retropepsin_like"/>
    <property type="match status" value="1"/>
</dbReference>
<feature type="domain" description="Reverse transcriptase" evidence="10">
    <location>
        <begin position="382"/>
        <end position="561"/>
    </location>
</feature>
<evidence type="ECO:0000256" key="3">
    <source>
        <dbReference type="ARBA" id="ARBA00022695"/>
    </source>
</evidence>
<keyword evidence="6" id="KW-0378">Hydrolase</keyword>
<dbReference type="GO" id="GO:0003964">
    <property type="term" value="F:RNA-directed DNA polymerase activity"/>
    <property type="evidence" value="ECO:0007669"/>
    <property type="project" value="UniProtKB-KW"/>
</dbReference>
<evidence type="ECO:0000256" key="8">
    <source>
        <dbReference type="ARBA" id="ARBA00023268"/>
    </source>
</evidence>
<feature type="region of interest" description="Disordered" evidence="9">
    <location>
        <begin position="254"/>
        <end position="305"/>
    </location>
</feature>
<dbReference type="SUPFAM" id="SSF56672">
    <property type="entry name" value="DNA/RNA polymerases"/>
    <property type="match status" value="1"/>
</dbReference>
<dbReference type="FunFam" id="3.30.70.270:FF:000020">
    <property type="entry name" value="Transposon Tf2-6 polyprotein-like Protein"/>
    <property type="match status" value="1"/>
</dbReference>
<proteinExistence type="predicted"/>
<dbReference type="GO" id="GO:0008233">
    <property type="term" value="F:peptidase activity"/>
    <property type="evidence" value="ECO:0007669"/>
    <property type="project" value="UniProtKB-KW"/>
</dbReference>
<dbReference type="PANTHER" id="PTHR37984">
    <property type="entry name" value="PROTEIN CBG26694"/>
    <property type="match status" value="1"/>
</dbReference>
<evidence type="ECO:0000259" key="10">
    <source>
        <dbReference type="PROSITE" id="PS50878"/>
    </source>
</evidence>
<dbReference type="PANTHER" id="PTHR37984:SF5">
    <property type="entry name" value="PROTEIN NYNRIN-LIKE"/>
    <property type="match status" value="1"/>
</dbReference>
<gene>
    <name evidence="11" type="ORF">Cvel_13929</name>
</gene>
<dbReference type="Gene3D" id="3.30.70.270">
    <property type="match status" value="2"/>
</dbReference>
<evidence type="ECO:0000256" key="6">
    <source>
        <dbReference type="ARBA" id="ARBA00022801"/>
    </source>
</evidence>
<dbReference type="InterPro" id="IPR043502">
    <property type="entry name" value="DNA/RNA_pol_sf"/>
</dbReference>
<dbReference type="VEuPathDB" id="CryptoDB:Cvel_13929"/>
<keyword evidence="5" id="KW-0255">Endonuclease</keyword>
<dbReference type="FunFam" id="3.10.10.10:FF:000007">
    <property type="entry name" value="Retrovirus-related Pol polyprotein from transposon 17.6-like Protein"/>
    <property type="match status" value="1"/>
</dbReference>
<keyword evidence="7" id="KW-0695">RNA-directed DNA polymerase</keyword>
<dbReference type="InterPro" id="IPR041577">
    <property type="entry name" value="RT_RNaseH_2"/>
</dbReference>
<evidence type="ECO:0000256" key="2">
    <source>
        <dbReference type="ARBA" id="ARBA00022679"/>
    </source>
</evidence>
<dbReference type="Pfam" id="PF00078">
    <property type="entry name" value="RVT_1"/>
    <property type="match status" value="1"/>
</dbReference>
<sequence>MSASHPRREEESRPAVSAQVASVEVKPRPWVSVLLFGKPASALLDSGFQVTFVNVGYLAAADVEMKSPSVGLVALGNNSVPCVGETIAKIAYPSDPGKTFEYPVLVAEGSGYDIVLGIDFLRWHPEVRYAFEKDRLQVGDLPEFDVWYDDGVEPTKVVCAVKRTRVPAWHRSLLQVRIDAPDGADVLIQKGFPRSLPGLAVPAQIATVRAGVAVIEVTNVSRLKLTVGPKVTLTYAEPSTHIAAVSAVSASLTQSKPVPFPSSPPCPQPSAQVGGARASVPPDLGGKSTSKEGVKGGREQTDLPPVDLSAVPEEWEPQYLELLEEFSDIWSRERFDVGTLRLQGKPYYAKILTNTDTPVRWSQDRVPYHRRDEVKKELDAMQEGGIIKPSQSPWAAPVVLVKKPDGSIRFCLDFRRLNEVTKRDLFPLPRIQETLDCLAGSSVFSALDYTSGYHQILLDPDDAEKTAFITPFGLFEFVRMPFGLVNAPAIFQQAMSMVLAALPRDIALVYVDDVIVFSRGHQQHLQDLRKVFLLVRVAGLKLRLEKAQIRKVEVEYLGHTVSAQGVRPSKKNTEKVKNWPTPTDRARLRTFVFLCNYYRSFVSGFAWIAHPLNELLRPFDEKGQLRPFVWTTEADAAFQELRRRLTEPPVLCFPNMHTLFIVKPDACDVSIRGVLVQLKDGKERVVAYASKRLQGAELNYGMPEKEALAGLFCCRQWRYYLLGSSDSDRSQAESGYGEE</sequence>
<protein>
    <recommendedName>
        <fullName evidence="10">Reverse transcriptase domain-containing protein</fullName>
    </recommendedName>
</protein>
<evidence type="ECO:0000256" key="5">
    <source>
        <dbReference type="ARBA" id="ARBA00022759"/>
    </source>
</evidence>
<dbReference type="Pfam" id="PF17919">
    <property type="entry name" value="RT_RNaseH_2"/>
    <property type="match status" value="1"/>
</dbReference>